<comment type="subcellular location">
    <subcellularLocation>
        <location evidence="1">Cell envelope</location>
    </subcellularLocation>
</comment>
<dbReference type="OrthoDB" id="9799347at2"/>
<dbReference type="AlphaFoldDB" id="A0A4Q9FZI0"/>
<evidence type="ECO:0000313" key="6">
    <source>
        <dbReference type="EMBL" id="TBN39862.1"/>
    </source>
</evidence>
<dbReference type="Pfam" id="PF00578">
    <property type="entry name" value="AhpC-TSA"/>
    <property type="match status" value="1"/>
</dbReference>
<keyword evidence="2" id="KW-0201">Cytochrome c-type biogenesis</keyword>
<keyword evidence="3" id="KW-1015">Disulfide bond</keyword>
<evidence type="ECO:0000259" key="5">
    <source>
        <dbReference type="PROSITE" id="PS51352"/>
    </source>
</evidence>
<dbReference type="PANTHER" id="PTHR42852:SF6">
    <property type="entry name" value="THIOL:DISULFIDE INTERCHANGE PROTEIN DSBE"/>
    <property type="match status" value="1"/>
</dbReference>
<dbReference type="InterPro" id="IPR050553">
    <property type="entry name" value="Thioredoxin_ResA/DsbE_sf"/>
</dbReference>
<dbReference type="CDD" id="cd02966">
    <property type="entry name" value="TlpA_like_family"/>
    <property type="match status" value="1"/>
</dbReference>
<dbReference type="GO" id="GO:0017004">
    <property type="term" value="P:cytochrome complex assembly"/>
    <property type="evidence" value="ECO:0007669"/>
    <property type="project" value="UniProtKB-KW"/>
</dbReference>
<dbReference type="InterPro" id="IPR017937">
    <property type="entry name" value="Thioredoxin_CS"/>
</dbReference>
<dbReference type="Gene3D" id="3.40.30.10">
    <property type="entry name" value="Glutaredoxin"/>
    <property type="match status" value="1"/>
</dbReference>
<dbReference type="PROSITE" id="PS00194">
    <property type="entry name" value="THIOREDOXIN_1"/>
    <property type="match status" value="1"/>
</dbReference>
<dbReference type="Proteomes" id="UP000293520">
    <property type="component" value="Unassembled WGS sequence"/>
</dbReference>
<protein>
    <submittedName>
        <fullName evidence="6">TlpA family protein disulfide reductase</fullName>
    </submittedName>
</protein>
<dbReference type="GO" id="GO:0016209">
    <property type="term" value="F:antioxidant activity"/>
    <property type="evidence" value="ECO:0007669"/>
    <property type="project" value="InterPro"/>
</dbReference>
<gene>
    <name evidence="6" type="ORF">EYE42_09345</name>
</gene>
<dbReference type="InterPro" id="IPR000866">
    <property type="entry name" value="AhpC/TSA"/>
</dbReference>
<accession>A0A4Q9FZI0</accession>
<feature type="domain" description="Thioredoxin" evidence="5">
    <location>
        <begin position="72"/>
        <end position="214"/>
    </location>
</feature>
<comment type="caution">
    <text evidence="6">The sequence shown here is derived from an EMBL/GenBank/DDBJ whole genome shotgun (WGS) entry which is preliminary data.</text>
</comment>
<name>A0A4Q9FZI0_9RHOB</name>
<dbReference type="SUPFAM" id="SSF52833">
    <property type="entry name" value="Thioredoxin-like"/>
    <property type="match status" value="1"/>
</dbReference>
<evidence type="ECO:0000256" key="1">
    <source>
        <dbReference type="ARBA" id="ARBA00004196"/>
    </source>
</evidence>
<dbReference type="PROSITE" id="PS51352">
    <property type="entry name" value="THIOREDOXIN_2"/>
    <property type="match status" value="1"/>
</dbReference>
<organism evidence="6 7">
    <name type="scientific">Paracoccus subflavus</name>
    <dbReference type="NCBI Taxonomy" id="2528244"/>
    <lineage>
        <taxon>Bacteria</taxon>
        <taxon>Pseudomonadati</taxon>
        <taxon>Pseudomonadota</taxon>
        <taxon>Alphaproteobacteria</taxon>
        <taxon>Rhodobacterales</taxon>
        <taxon>Paracoccaceae</taxon>
        <taxon>Paracoccus</taxon>
    </lineage>
</organism>
<dbReference type="EMBL" id="SISK01000006">
    <property type="protein sequence ID" value="TBN39862.1"/>
    <property type="molecule type" value="Genomic_DNA"/>
</dbReference>
<dbReference type="InterPro" id="IPR036249">
    <property type="entry name" value="Thioredoxin-like_sf"/>
</dbReference>
<proteinExistence type="predicted"/>
<reference evidence="6 7" key="1">
    <citation type="submission" date="2019-02" db="EMBL/GenBank/DDBJ databases">
        <title>Paracoccus subflavus sp. nov., isolated from marine sediment of the Pacific Ocean.</title>
        <authorList>
            <person name="Zhang G."/>
        </authorList>
    </citation>
    <scope>NUCLEOTIDE SEQUENCE [LARGE SCALE GENOMIC DNA]</scope>
    <source>
        <strain evidence="6 7">GY0581</strain>
    </source>
</reference>
<dbReference type="GO" id="GO:0015036">
    <property type="term" value="F:disulfide oxidoreductase activity"/>
    <property type="evidence" value="ECO:0007669"/>
    <property type="project" value="UniProtKB-ARBA"/>
</dbReference>
<keyword evidence="4" id="KW-0676">Redox-active center</keyword>
<evidence type="ECO:0000256" key="4">
    <source>
        <dbReference type="ARBA" id="ARBA00023284"/>
    </source>
</evidence>
<keyword evidence="7" id="KW-1185">Reference proteome</keyword>
<evidence type="ECO:0000313" key="7">
    <source>
        <dbReference type="Proteomes" id="UP000293520"/>
    </source>
</evidence>
<dbReference type="InterPro" id="IPR013766">
    <property type="entry name" value="Thioredoxin_domain"/>
</dbReference>
<evidence type="ECO:0000256" key="3">
    <source>
        <dbReference type="ARBA" id="ARBA00023157"/>
    </source>
</evidence>
<evidence type="ECO:0000256" key="2">
    <source>
        <dbReference type="ARBA" id="ARBA00022748"/>
    </source>
</evidence>
<dbReference type="GO" id="GO:0030313">
    <property type="term" value="C:cell envelope"/>
    <property type="evidence" value="ECO:0007669"/>
    <property type="project" value="UniProtKB-SubCell"/>
</dbReference>
<dbReference type="PANTHER" id="PTHR42852">
    <property type="entry name" value="THIOL:DISULFIDE INTERCHANGE PROTEIN DSBE"/>
    <property type="match status" value="1"/>
</dbReference>
<sequence length="216" mass="23282">MIASGPAAKRPPHMLLAASRCGRSVITASFGGHVLRSALLYTALLFGANAALAGPVDWQAARDAGMVKLVPAESPRPVPDVEFTDPEGGTHRLEDYRGKVVLLNFWATWCAPCREEMPSLDRLQADMGGDDFVVLAVATGRNAPEQIDRFYAETGLQNLPVLLDPRQKLSRAMGVVGLPVTVLIDREGNEIARLLGEADWASEPARQVIEQLAATE</sequence>